<gene>
    <name evidence="2" type="ORF">ACG0Z6_16620</name>
</gene>
<dbReference type="InterPro" id="IPR000873">
    <property type="entry name" value="AMP-dep_synth/lig_dom"/>
</dbReference>
<dbReference type="Gene3D" id="3.40.50.980">
    <property type="match status" value="2"/>
</dbReference>
<dbReference type="PANTHER" id="PTHR45527">
    <property type="entry name" value="NONRIBOSOMAL PEPTIDE SYNTHETASE"/>
    <property type="match status" value="1"/>
</dbReference>
<name>A0ABW7FZV7_9BURK</name>
<dbReference type="Pfam" id="PF00501">
    <property type="entry name" value="AMP-binding"/>
    <property type="match status" value="1"/>
</dbReference>
<feature type="non-terminal residue" evidence="2">
    <location>
        <position position="136"/>
    </location>
</feature>
<accession>A0ABW7FZV7</accession>
<feature type="non-terminal residue" evidence="2">
    <location>
        <position position="1"/>
    </location>
</feature>
<proteinExistence type="predicted"/>
<dbReference type="EMBL" id="JBIGHZ010000023">
    <property type="protein sequence ID" value="MFG6449842.1"/>
    <property type="molecule type" value="Genomic_DNA"/>
</dbReference>
<dbReference type="RefSeq" id="WP_394463468.1">
    <property type="nucleotide sequence ID" value="NZ_JBIGHZ010000023.1"/>
</dbReference>
<sequence length="136" mass="14803">SVEMVVALLAVLKAGGAYVPLDPEYPAERLSYMLEDSQVALLLTESHLQGALDSDLPTLVLDQLSLEEGPAHDPDVALHGEHPAYVIYTSGSTGRPKGAVNRHRSLHNRLAWMQQAYDLSPTDTVLHKTPFGFDVS</sequence>
<protein>
    <submittedName>
        <fullName evidence="2">AMP-binding protein</fullName>
    </submittedName>
</protein>
<organism evidence="2 3">
    <name type="scientific">Roseateles rivi</name>
    <dbReference type="NCBI Taxonomy" id="3299028"/>
    <lineage>
        <taxon>Bacteria</taxon>
        <taxon>Pseudomonadati</taxon>
        <taxon>Pseudomonadota</taxon>
        <taxon>Betaproteobacteria</taxon>
        <taxon>Burkholderiales</taxon>
        <taxon>Sphaerotilaceae</taxon>
        <taxon>Roseateles</taxon>
    </lineage>
</organism>
<evidence type="ECO:0000313" key="2">
    <source>
        <dbReference type="EMBL" id="MFG6449842.1"/>
    </source>
</evidence>
<evidence type="ECO:0000313" key="3">
    <source>
        <dbReference type="Proteomes" id="UP001606099"/>
    </source>
</evidence>
<dbReference type="PANTHER" id="PTHR45527:SF1">
    <property type="entry name" value="FATTY ACID SYNTHASE"/>
    <property type="match status" value="1"/>
</dbReference>
<dbReference type="PROSITE" id="PS00455">
    <property type="entry name" value="AMP_BINDING"/>
    <property type="match status" value="1"/>
</dbReference>
<dbReference type="Proteomes" id="UP001606099">
    <property type="component" value="Unassembled WGS sequence"/>
</dbReference>
<comment type="caution">
    <text evidence="2">The sequence shown here is derived from an EMBL/GenBank/DDBJ whole genome shotgun (WGS) entry which is preliminary data.</text>
</comment>
<dbReference type="SUPFAM" id="SSF56801">
    <property type="entry name" value="Acetyl-CoA synthetase-like"/>
    <property type="match status" value="1"/>
</dbReference>
<keyword evidence="3" id="KW-1185">Reference proteome</keyword>
<dbReference type="InterPro" id="IPR020845">
    <property type="entry name" value="AMP-binding_CS"/>
</dbReference>
<feature type="domain" description="AMP-dependent synthetase/ligase" evidence="1">
    <location>
        <begin position="1"/>
        <end position="136"/>
    </location>
</feature>
<evidence type="ECO:0000259" key="1">
    <source>
        <dbReference type="Pfam" id="PF00501"/>
    </source>
</evidence>
<reference evidence="2 3" key="1">
    <citation type="submission" date="2024-08" db="EMBL/GenBank/DDBJ databases">
        <authorList>
            <person name="Lu H."/>
        </authorList>
    </citation>
    <scope>NUCLEOTIDE SEQUENCE [LARGE SCALE GENOMIC DNA]</scope>
    <source>
        <strain evidence="2 3">BYS180W</strain>
    </source>
</reference>